<keyword evidence="2" id="KW-1185">Reference proteome</keyword>
<dbReference type="Pfam" id="PF20329">
    <property type="entry name" value="DUF6624"/>
    <property type="match status" value="1"/>
</dbReference>
<name>A0ABU9Y0X8_9SPHN</name>
<dbReference type="Proteomes" id="UP001419910">
    <property type="component" value="Unassembled WGS sequence"/>
</dbReference>
<dbReference type="InterPro" id="IPR046732">
    <property type="entry name" value="DUF6624"/>
</dbReference>
<gene>
    <name evidence="1" type="ORF">ABC974_07290</name>
</gene>
<comment type="caution">
    <text evidence="1">The sequence shown here is derived from an EMBL/GenBank/DDBJ whole genome shotgun (WGS) entry which is preliminary data.</text>
</comment>
<evidence type="ECO:0000313" key="1">
    <source>
        <dbReference type="EMBL" id="MEN2789422.1"/>
    </source>
</evidence>
<dbReference type="EMBL" id="JBDIME010000004">
    <property type="protein sequence ID" value="MEN2789422.1"/>
    <property type="molecule type" value="Genomic_DNA"/>
</dbReference>
<organism evidence="1 2">
    <name type="scientific">Sphingomonas oligophenolica</name>
    <dbReference type="NCBI Taxonomy" id="301154"/>
    <lineage>
        <taxon>Bacteria</taxon>
        <taxon>Pseudomonadati</taxon>
        <taxon>Pseudomonadota</taxon>
        <taxon>Alphaproteobacteria</taxon>
        <taxon>Sphingomonadales</taxon>
        <taxon>Sphingomonadaceae</taxon>
        <taxon>Sphingomonas</taxon>
    </lineage>
</organism>
<protein>
    <submittedName>
        <fullName evidence="1">DUF6624 domain-containing protein</fullName>
    </submittedName>
</protein>
<sequence length="257" mass="28435">MQQQMLSAGIVAPQANDGPFGDFVCDEVGISIPHLATDNINAFRSILAGADVAADAIAWAVDAARQISLSDDASLRDKLRARVLIDQMLRQAAMAERFGGASLSKDQMAIVRGRVWLAIRKVDRDDTAWLKEVVSRDGWVDTEKYGAEASDAAWLLVQHADQDPLFQYRILRELDPILSPGKPKISKRRYALLTDRVMLKITGKQIYGSQLICKAGNWGTFPIEDEASVDTRRAQMELGPIKAYIDDFVRDVGKCNS</sequence>
<evidence type="ECO:0000313" key="2">
    <source>
        <dbReference type="Proteomes" id="UP001419910"/>
    </source>
</evidence>
<reference evidence="1 2" key="1">
    <citation type="submission" date="2024-05" db="EMBL/GenBank/DDBJ databases">
        <authorList>
            <person name="Liu Q."/>
            <person name="Xin Y.-H."/>
        </authorList>
    </citation>
    <scope>NUCLEOTIDE SEQUENCE [LARGE SCALE GENOMIC DNA]</scope>
    <source>
        <strain evidence="1 2">CGMCC 1.10181</strain>
    </source>
</reference>
<proteinExistence type="predicted"/>
<accession>A0ABU9Y0X8</accession>
<dbReference type="RefSeq" id="WP_343887279.1">
    <property type="nucleotide sequence ID" value="NZ_BAAAEH010000002.1"/>
</dbReference>